<dbReference type="InterPro" id="IPR050884">
    <property type="entry name" value="CNP_phosphodiesterase-III"/>
</dbReference>
<dbReference type="Pfam" id="PF00149">
    <property type="entry name" value="Metallophos"/>
    <property type="match status" value="1"/>
</dbReference>
<sequence length="259" mass="28796">MIRLFHVSDVHFGAEDRAAVAWFDRAVKAEKPDAIIMTGDLTMRARSREFEQASAWLEGLQRPTTVEVGNHDLPYFNPFARFLMPYHRYKQLERVIEQPLDIRGITVVPLKTTARFQMRFNWSKGFVGKKALQASLGLLDAVPKGDLVFVAAHHPLIEAGTRSTGKTRHGREALEALAAAGVDAVLSGHVHDPFDVEEVVNGRTIRLVGAGTLSVRTRDNPPSFNEIRIQDGKFETIARRMGEADYTVTEPQVAAEPVG</sequence>
<keyword evidence="1" id="KW-0479">Metal-binding</keyword>
<reference evidence="6 7" key="1">
    <citation type="submission" date="2023-12" db="EMBL/GenBank/DDBJ databases">
        <title>Gut-associated functions are favored during microbiome assembly across C. elegans life.</title>
        <authorList>
            <person name="Zimmermann J."/>
        </authorList>
    </citation>
    <scope>NUCLEOTIDE SEQUENCE [LARGE SCALE GENOMIC DNA]</scope>
    <source>
        <strain evidence="6 7">JUb134</strain>
    </source>
</reference>
<dbReference type="PANTHER" id="PTHR42988:SF2">
    <property type="entry name" value="CYCLIC NUCLEOTIDE PHOSPHODIESTERASE CBUA0032-RELATED"/>
    <property type="match status" value="1"/>
</dbReference>
<accession>A0ABU8Q6V7</accession>
<comment type="similarity">
    <text evidence="4">Belongs to the cyclic nucleotide phosphodiesterase class-III family.</text>
</comment>
<dbReference type="EMBL" id="JBBGZA010000001">
    <property type="protein sequence ID" value="MEJ5095245.1"/>
    <property type="molecule type" value="Genomic_DNA"/>
</dbReference>
<evidence type="ECO:0000313" key="7">
    <source>
        <dbReference type="Proteomes" id="UP001380365"/>
    </source>
</evidence>
<evidence type="ECO:0000256" key="1">
    <source>
        <dbReference type="ARBA" id="ARBA00022723"/>
    </source>
</evidence>
<evidence type="ECO:0000259" key="5">
    <source>
        <dbReference type="Pfam" id="PF00149"/>
    </source>
</evidence>
<dbReference type="InterPro" id="IPR029052">
    <property type="entry name" value="Metallo-depent_PP-like"/>
</dbReference>
<protein>
    <submittedName>
        <fullName evidence="6">Metallophosphoesterase</fullName>
    </submittedName>
</protein>
<dbReference type="RefSeq" id="WP_132881908.1">
    <property type="nucleotide sequence ID" value="NZ_JBBGZA010000001.1"/>
</dbReference>
<evidence type="ECO:0000313" key="6">
    <source>
        <dbReference type="EMBL" id="MEJ5095245.1"/>
    </source>
</evidence>
<proteinExistence type="inferred from homology"/>
<dbReference type="Proteomes" id="UP001380365">
    <property type="component" value="Unassembled WGS sequence"/>
</dbReference>
<organism evidence="6 7">
    <name type="scientific">Sphingomonas molluscorum</name>
    <dbReference type="NCBI Taxonomy" id="418184"/>
    <lineage>
        <taxon>Bacteria</taxon>
        <taxon>Pseudomonadati</taxon>
        <taxon>Pseudomonadota</taxon>
        <taxon>Alphaproteobacteria</taxon>
        <taxon>Sphingomonadales</taxon>
        <taxon>Sphingomonadaceae</taxon>
        <taxon>Sphingomonas</taxon>
    </lineage>
</organism>
<evidence type="ECO:0000256" key="2">
    <source>
        <dbReference type="ARBA" id="ARBA00022801"/>
    </source>
</evidence>
<dbReference type="Gene3D" id="3.60.21.10">
    <property type="match status" value="1"/>
</dbReference>
<dbReference type="InterPro" id="IPR004843">
    <property type="entry name" value="Calcineurin-like_PHP"/>
</dbReference>
<evidence type="ECO:0000256" key="3">
    <source>
        <dbReference type="ARBA" id="ARBA00023004"/>
    </source>
</evidence>
<feature type="domain" description="Calcineurin-like phosphoesterase" evidence="5">
    <location>
        <begin position="3"/>
        <end position="193"/>
    </location>
</feature>
<gene>
    <name evidence="6" type="ORF">WH159_11940</name>
</gene>
<keyword evidence="7" id="KW-1185">Reference proteome</keyword>
<keyword evidence="3" id="KW-0408">Iron</keyword>
<dbReference type="SUPFAM" id="SSF56300">
    <property type="entry name" value="Metallo-dependent phosphatases"/>
    <property type="match status" value="1"/>
</dbReference>
<evidence type="ECO:0000256" key="4">
    <source>
        <dbReference type="ARBA" id="ARBA00025742"/>
    </source>
</evidence>
<comment type="caution">
    <text evidence="6">The sequence shown here is derived from an EMBL/GenBank/DDBJ whole genome shotgun (WGS) entry which is preliminary data.</text>
</comment>
<dbReference type="PANTHER" id="PTHR42988">
    <property type="entry name" value="PHOSPHOHYDROLASE"/>
    <property type="match status" value="1"/>
</dbReference>
<keyword evidence="2" id="KW-0378">Hydrolase</keyword>
<name>A0ABU8Q6V7_9SPHN</name>